<protein>
    <submittedName>
        <fullName evidence="1">Uncharacterized protein</fullName>
    </submittedName>
</protein>
<proteinExistence type="predicted"/>
<organism evidence="1 2">
    <name type="scientific">Diploptera punctata</name>
    <name type="common">Pacific beetle cockroach</name>
    <dbReference type="NCBI Taxonomy" id="6984"/>
    <lineage>
        <taxon>Eukaryota</taxon>
        <taxon>Metazoa</taxon>
        <taxon>Ecdysozoa</taxon>
        <taxon>Arthropoda</taxon>
        <taxon>Hexapoda</taxon>
        <taxon>Insecta</taxon>
        <taxon>Pterygota</taxon>
        <taxon>Neoptera</taxon>
        <taxon>Polyneoptera</taxon>
        <taxon>Dictyoptera</taxon>
        <taxon>Blattodea</taxon>
        <taxon>Blaberoidea</taxon>
        <taxon>Blaberidae</taxon>
        <taxon>Diplopterinae</taxon>
        <taxon>Diploptera</taxon>
    </lineage>
</organism>
<keyword evidence="2" id="KW-1185">Reference proteome</keyword>
<dbReference type="EMBL" id="JASPKZ010007429">
    <property type="protein sequence ID" value="KAJ9584327.1"/>
    <property type="molecule type" value="Genomic_DNA"/>
</dbReference>
<accession>A0AAD7ZQK3</accession>
<dbReference type="AlphaFoldDB" id="A0AAD7ZQK3"/>
<sequence>DDVYNELVCGPMFTETFGKGDFTRSKRRIQSWRTDCDHGPIWRREDKSSQYPGRL</sequence>
<name>A0AAD7ZQK3_DIPPU</name>
<dbReference type="Proteomes" id="UP001233999">
    <property type="component" value="Unassembled WGS sequence"/>
</dbReference>
<evidence type="ECO:0000313" key="2">
    <source>
        <dbReference type="Proteomes" id="UP001233999"/>
    </source>
</evidence>
<gene>
    <name evidence="1" type="ORF">L9F63_021327</name>
</gene>
<feature type="non-terminal residue" evidence="1">
    <location>
        <position position="55"/>
    </location>
</feature>
<reference evidence="1" key="1">
    <citation type="journal article" date="2023" name="IScience">
        <title>Live-bearing cockroach genome reveals convergent evolutionary mechanisms linked to viviparity in insects and beyond.</title>
        <authorList>
            <person name="Fouks B."/>
            <person name="Harrison M.C."/>
            <person name="Mikhailova A.A."/>
            <person name="Marchal E."/>
            <person name="English S."/>
            <person name="Carruthers M."/>
            <person name="Jennings E.C."/>
            <person name="Chiamaka E.L."/>
            <person name="Frigard R.A."/>
            <person name="Pippel M."/>
            <person name="Attardo G.M."/>
            <person name="Benoit J.B."/>
            <person name="Bornberg-Bauer E."/>
            <person name="Tobe S.S."/>
        </authorList>
    </citation>
    <scope>NUCLEOTIDE SEQUENCE</scope>
    <source>
        <strain evidence="1">Stay&amp;Tobe</strain>
    </source>
</reference>
<reference evidence="1" key="2">
    <citation type="submission" date="2023-05" db="EMBL/GenBank/DDBJ databases">
        <authorList>
            <person name="Fouks B."/>
        </authorList>
    </citation>
    <scope>NUCLEOTIDE SEQUENCE</scope>
    <source>
        <strain evidence="1">Stay&amp;Tobe</strain>
        <tissue evidence="1">Testes</tissue>
    </source>
</reference>
<comment type="caution">
    <text evidence="1">The sequence shown here is derived from an EMBL/GenBank/DDBJ whole genome shotgun (WGS) entry which is preliminary data.</text>
</comment>
<evidence type="ECO:0000313" key="1">
    <source>
        <dbReference type="EMBL" id="KAJ9584327.1"/>
    </source>
</evidence>